<gene>
    <name evidence="4" type="ORF">ACFP90_13185</name>
</gene>
<keyword evidence="2" id="KW-0804">Transcription</keyword>
<dbReference type="EMBL" id="JBHSWB010000001">
    <property type="protein sequence ID" value="MFC6661188.1"/>
    <property type="molecule type" value="Genomic_DNA"/>
</dbReference>
<dbReference type="InterPro" id="IPR036388">
    <property type="entry name" value="WH-like_DNA-bd_sf"/>
</dbReference>
<dbReference type="Pfam" id="PF08279">
    <property type="entry name" value="HTH_11"/>
    <property type="match status" value="1"/>
</dbReference>
<evidence type="ECO:0000259" key="3">
    <source>
        <dbReference type="PROSITE" id="PS51000"/>
    </source>
</evidence>
<dbReference type="Gene3D" id="1.10.10.10">
    <property type="entry name" value="Winged helix-like DNA-binding domain superfamily/Winged helix DNA-binding domain"/>
    <property type="match status" value="1"/>
</dbReference>
<accession>A0ABW1ZL01</accession>
<evidence type="ECO:0000313" key="4">
    <source>
        <dbReference type="EMBL" id="MFC6661188.1"/>
    </source>
</evidence>
<name>A0ABW1ZL01_9DEIO</name>
<dbReference type="PANTHER" id="PTHR34580:SF3">
    <property type="entry name" value="PROTEIN PAFB"/>
    <property type="match status" value="1"/>
</dbReference>
<dbReference type="PROSITE" id="PS51000">
    <property type="entry name" value="HTH_DEOR_2"/>
    <property type="match status" value="1"/>
</dbReference>
<dbReference type="Proteomes" id="UP001596317">
    <property type="component" value="Unassembled WGS sequence"/>
</dbReference>
<dbReference type="InterPro" id="IPR051534">
    <property type="entry name" value="CBASS_pafABC_assoc_protein"/>
</dbReference>
<dbReference type="InterPro" id="IPR013196">
    <property type="entry name" value="HTH_11"/>
</dbReference>
<organism evidence="4 5">
    <name type="scientific">Deinococcus multiflagellatus</name>
    <dbReference type="NCBI Taxonomy" id="1656887"/>
    <lineage>
        <taxon>Bacteria</taxon>
        <taxon>Thermotogati</taxon>
        <taxon>Deinococcota</taxon>
        <taxon>Deinococci</taxon>
        <taxon>Deinococcales</taxon>
        <taxon>Deinococcaceae</taxon>
        <taxon>Deinococcus</taxon>
    </lineage>
</organism>
<dbReference type="InterPro" id="IPR026881">
    <property type="entry name" value="WYL_dom"/>
</dbReference>
<dbReference type="SUPFAM" id="SSF46785">
    <property type="entry name" value="Winged helix' DNA-binding domain"/>
    <property type="match status" value="1"/>
</dbReference>
<dbReference type="InterPro" id="IPR028349">
    <property type="entry name" value="PafC-like"/>
</dbReference>
<comment type="caution">
    <text evidence="4">The sequence shown here is derived from an EMBL/GenBank/DDBJ whole genome shotgun (WGS) entry which is preliminary data.</text>
</comment>
<dbReference type="Pfam" id="PF13280">
    <property type="entry name" value="WYL"/>
    <property type="match status" value="1"/>
</dbReference>
<sequence>MYDPAMRVLTVLELLQGRESVTGAELARRLEVSPRTVQRYVTRLQDLGIPVEGRRGVGGAYRLRPGFRLPPLMLTPEEALAAALGLRALQGLGLGALAPAAESAGAKLTRCLPQALRDDVRALEGSVQLDASPWAVGVEVEVLATLLRAVRAARTVHLTYAAHEAPPSERQVDVYRLVHFDSRWYAVGWCHLRGQKRSFRVDRMQALTVLDATFTPPADFDAAAYLRSQLRAPPTAFDISVWLDAPPEHLRGRVSLWGSELEPEGQGTRLRCQREHLHSFAAFLLGLDCDFRIDSPPNCTPNLCACTPDVRRISAPGHDEEKPVLAVYHDGT</sequence>
<dbReference type="PANTHER" id="PTHR34580">
    <property type="match status" value="1"/>
</dbReference>
<dbReference type="InterPro" id="IPR001034">
    <property type="entry name" value="DeoR_HTH"/>
</dbReference>
<proteinExistence type="predicted"/>
<protein>
    <submittedName>
        <fullName evidence="4">Helix-turn-helix transcriptional regulator</fullName>
    </submittedName>
</protein>
<feature type="domain" description="HTH deoR-type" evidence="3">
    <location>
        <begin position="4"/>
        <end position="62"/>
    </location>
</feature>
<evidence type="ECO:0000256" key="2">
    <source>
        <dbReference type="ARBA" id="ARBA00023163"/>
    </source>
</evidence>
<reference evidence="5" key="1">
    <citation type="journal article" date="2019" name="Int. J. Syst. Evol. Microbiol.">
        <title>The Global Catalogue of Microorganisms (GCM) 10K type strain sequencing project: providing services to taxonomists for standard genome sequencing and annotation.</title>
        <authorList>
            <consortium name="The Broad Institute Genomics Platform"/>
            <consortium name="The Broad Institute Genome Sequencing Center for Infectious Disease"/>
            <person name="Wu L."/>
            <person name="Ma J."/>
        </authorList>
    </citation>
    <scope>NUCLEOTIDE SEQUENCE [LARGE SCALE GENOMIC DNA]</scope>
    <source>
        <strain evidence="5">CCUG 63830</strain>
    </source>
</reference>
<dbReference type="InterPro" id="IPR036390">
    <property type="entry name" value="WH_DNA-bd_sf"/>
</dbReference>
<keyword evidence="5" id="KW-1185">Reference proteome</keyword>
<dbReference type="PIRSF" id="PIRSF016838">
    <property type="entry name" value="PafC"/>
    <property type="match status" value="1"/>
</dbReference>
<dbReference type="PROSITE" id="PS52050">
    <property type="entry name" value="WYL"/>
    <property type="match status" value="1"/>
</dbReference>
<keyword evidence="1" id="KW-0805">Transcription regulation</keyword>
<evidence type="ECO:0000313" key="5">
    <source>
        <dbReference type="Proteomes" id="UP001596317"/>
    </source>
</evidence>
<evidence type="ECO:0000256" key="1">
    <source>
        <dbReference type="ARBA" id="ARBA00023015"/>
    </source>
</evidence>
<dbReference type="RefSeq" id="WP_380056570.1">
    <property type="nucleotide sequence ID" value="NZ_JBHSWB010000001.1"/>
</dbReference>